<dbReference type="InterPro" id="IPR043426">
    <property type="entry name" value="MltB-like"/>
</dbReference>
<dbReference type="PANTHER" id="PTHR30163:SF8">
    <property type="entry name" value="LYTIC MUREIN TRANSGLYCOSYLASE"/>
    <property type="match status" value="1"/>
</dbReference>
<proteinExistence type="predicted"/>
<feature type="domain" description="Peptidoglycan binding-like" evidence="3">
    <location>
        <begin position="409"/>
        <end position="464"/>
    </location>
</feature>
<evidence type="ECO:0000313" key="6">
    <source>
        <dbReference type="Proteomes" id="UP001597314"/>
    </source>
</evidence>
<organism evidence="5 6">
    <name type="scientific">Rhodoplanes azumiensis</name>
    <dbReference type="NCBI Taxonomy" id="1897628"/>
    <lineage>
        <taxon>Bacteria</taxon>
        <taxon>Pseudomonadati</taxon>
        <taxon>Pseudomonadota</taxon>
        <taxon>Alphaproteobacteria</taxon>
        <taxon>Hyphomicrobiales</taxon>
        <taxon>Nitrobacteraceae</taxon>
        <taxon>Rhodoplanes</taxon>
    </lineage>
</organism>
<keyword evidence="2" id="KW-0732">Signal</keyword>
<gene>
    <name evidence="5" type="ORF">ACFSOX_10910</name>
</gene>
<comment type="caution">
    <text evidence="5">The sequence shown here is derived from an EMBL/GenBank/DDBJ whole genome shotgun (WGS) entry which is preliminary data.</text>
</comment>
<evidence type="ECO:0000256" key="2">
    <source>
        <dbReference type="SAM" id="SignalP"/>
    </source>
</evidence>
<dbReference type="EMBL" id="JBHUIW010000010">
    <property type="protein sequence ID" value="MFD2182664.1"/>
    <property type="molecule type" value="Genomic_DNA"/>
</dbReference>
<dbReference type="InterPro" id="IPR023346">
    <property type="entry name" value="Lysozyme-like_dom_sf"/>
</dbReference>
<feature type="region of interest" description="Disordered" evidence="1">
    <location>
        <begin position="52"/>
        <end position="83"/>
    </location>
</feature>
<dbReference type="Proteomes" id="UP001597314">
    <property type="component" value="Unassembled WGS sequence"/>
</dbReference>
<sequence>MTRTTTRTGTTTSVRAALVALTVATGGLAGGTPPAAAQSFLDDLFGRRATGSVTPVGTQGAVPAGVPGERPWSGESGSSGHPEMTAQAIRAAAARFPACVQQMWPEAARRGVRRQSFDALTAGLTPELRLMDLMDAQPEFTKAFWDYLDLLVSDARIKRGREILAQHAATFAAVEKAYGVDRHIVAAIWGVESNFGTQIGDRSVLRSTATLACVGRRQAYFRDEFLAALEILDRGDVVPEHLKGSWAGAFGPTQFMPTSFKRYAVDFDGDGRRDVVDSMPDMIASTANNLKKDGWEPGRTWGYEVVVPPGFDYLMADGKRWMTLQEWSRLGIRRASGEAFPRPADKAYLLVPAGRRGPAFLMMNNFRAIMKYNPAEAYALAIGHLADRMRGGGPIIQPWPRDERVLTAAERYELQEHLVRRGFDIGGEPNGRVGPRTRAAIKRFQVAAGLPPDGFASAALLDRLRSR</sequence>
<dbReference type="Gene3D" id="1.10.530.10">
    <property type="match status" value="1"/>
</dbReference>
<dbReference type="SUPFAM" id="SSF53955">
    <property type="entry name" value="Lysozyme-like"/>
    <property type="match status" value="1"/>
</dbReference>
<dbReference type="InterPro" id="IPR011970">
    <property type="entry name" value="MltB_2"/>
</dbReference>
<evidence type="ECO:0000259" key="3">
    <source>
        <dbReference type="Pfam" id="PF01471"/>
    </source>
</evidence>
<dbReference type="InterPro" id="IPR036366">
    <property type="entry name" value="PGBDSf"/>
</dbReference>
<evidence type="ECO:0000259" key="4">
    <source>
        <dbReference type="Pfam" id="PF13406"/>
    </source>
</evidence>
<name>A0ABW5AI89_9BRAD</name>
<evidence type="ECO:0000313" key="5">
    <source>
        <dbReference type="EMBL" id="MFD2182664.1"/>
    </source>
</evidence>
<dbReference type="InterPro" id="IPR031304">
    <property type="entry name" value="SLT_2"/>
</dbReference>
<dbReference type="Gene3D" id="1.10.101.10">
    <property type="entry name" value="PGBD-like superfamily/PGBD"/>
    <property type="match status" value="1"/>
</dbReference>
<dbReference type="NCBIfam" id="TIGR02283">
    <property type="entry name" value="MltB_2"/>
    <property type="match status" value="1"/>
</dbReference>
<dbReference type="InterPro" id="IPR002477">
    <property type="entry name" value="Peptidoglycan-bd-like"/>
</dbReference>
<dbReference type="PANTHER" id="PTHR30163">
    <property type="entry name" value="MEMBRANE-BOUND LYTIC MUREIN TRANSGLYCOSYLASE B"/>
    <property type="match status" value="1"/>
</dbReference>
<evidence type="ECO:0000256" key="1">
    <source>
        <dbReference type="SAM" id="MobiDB-lite"/>
    </source>
</evidence>
<dbReference type="Pfam" id="PF01471">
    <property type="entry name" value="PG_binding_1"/>
    <property type="match status" value="1"/>
</dbReference>
<feature type="domain" description="Transglycosylase SLT" evidence="4">
    <location>
        <begin position="96"/>
        <end position="387"/>
    </location>
</feature>
<dbReference type="InterPro" id="IPR036365">
    <property type="entry name" value="PGBD-like_sf"/>
</dbReference>
<dbReference type="SUPFAM" id="SSF47090">
    <property type="entry name" value="PGBD-like"/>
    <property type="match status" value="1"/>
</dbReference>
<protein>
    <submittedName>
        <fullName evidence="5">Lytic murein transglycosylase</fullName>
    </submittedName>
</protein>
<feature type="signal peptide" evidence="2">
    <location>
        <begin position="1"/>
        <end position="29"/>
    </location>
</feature>
<keyword evidence="6" id="KW-1185">Reference proteome</keyword>
<dbReference type="CDD" id="cd13399">
    <property type="entry name" value="Slt35-like"/>
    <property type="match status" value="1"/>
</dbReference>
<dbReference type="Gene3D" id="1.10.8.350">
    <property type="entry name" value="Bacterial muramidase"/>
    <property type="match status" value="1"/>
</dbReference>
<accession>A0ABW5AI89</accession>
<dbReference type="Pfam" id="PF13406">
    <property type="entry name" value="SLT_2"/>
    <property type="match status" value="1"/>
</dbReference>
<feature type="chain" id="PRO_5047030603" evidence="2">
    <location>
        <begin position="30"/>
        <end position="467"/>
    </location>
</feature>
<reference evidence="6" key="1">
    <citation type="journal article" date="2019" name="Int. J. Syst. Evol. Microbiol.">
        <title>The Global Catalogue of Microorganisms (GCM) 10K type strain sequencing project: providing services to taxonomists for standard genome sequencing and annotation.</title>
        <authorList>
            <consortium name="The Broad Institute Genomics Platform"/>
            <consortium name="The Broad Institute Genome Sequencing Center for Infectious Disease"/>
            <person name="Wu L."/>
            <person name="Ma J."/>
        </authorList>
    </citation>
    <scope>NUCLEOTIDE SEQUENCE [LARGE SCALE GENOMIC DNA]</scope>
    <source>
        <strain evidence="6">CGMCC 1.6774</strain>
    </source>
</reference>
<dbReference type="RefSeq" id="WP_378477837.1">
    <property type="nucleotide sequence ID" value="NZ_JBHUIW010000010.1"/>
</dbReference>